<dbReference type="InterPro" id="IPR017853">
    <property type="entry name" value="GH"/>
</dbReference>
<evidence type="ECO:0008006" key="3">
    <source>
        <dbReference type="Google" id="ProtNLM"/>
    </source>
</evidence>
<comment type="caution">
    <text evidence="1">The sequence shown here is derived from an EMBL/GenBank/DDBJ whole genome shotgun (WGS) entry which is preliminary data.</text>
</comment>
<proteinExistence type="predicted"/>
<accession>A0ABQ2JST8</accession>
<keyword evidence="2" id="KW-1185">Reference proteome</keyword>
<reference evidence="2" key="1">
    <citation type="journal article" date="2019" name="Int. J. Syst. Evol. Microbiol.">
        <title>The Global Catalogue of Microorganisms (GCM) 10K type strain sequencing project: providing services to taxonomists for standard genome sequencing and annotation.</title>
        <authorList>
            <consortium name="The Broad Institute Genomics Platform"/>
            <consortium name="The Broad Institute Genome Sequencing Center for Infectious Disease"/>
            <person name="Wu L."/>
            <person name="Ma J."/>
        </authorList>
    </citation>
    <scope>NUCLEOTIDE SEQUENCE [LARGE SCALE GENOMIC DNA]</scope>
    <source>
        <strain evidence="2">CGMCC 1.6784</strain>
    </source>
</reference>
<dbReference type="SUPFAM" id="SSF51445">
    <property type="entry name" value="(Trans)glycosidases"/>
    <property type="match status" value="1"/>
</dbReference>
<dbReference type="Pfam" id="PF11340">
    <property type="entry name" value="DUF3142"/>
    <property type="match status" value="1"/>
</dbReference>
<organism evidence="1 2">
    <name type="scientific">Novosphingobium indicum</name>
    <dbReference type="NCBI Taxonomy" id="462949"/>
    <lineage>
        <taxon>Bacteria</taxon>
        <taxon>Pseudomonadati</taxon>
        <taxon>Pseudomonadota</taxon>
        <taxon>Alphaproteobacteria</taxon>
        <taxon>Sphingomonadales</taxon>
        <taxon>Sphingomonadaceae</taxon>
        <taxon>Novosphingobium</taxon>
    </lineage>
</organism>
<evidence type="ECO:0000313" key="1">
    <source>
        <dbReference type="EMBL" id="GGN51815.1"/>
    </source>
</evidence>
<name>A0ABQ2JST8_9SPHN</name>
<dbReference type="Proteomes" id="UP000605099">
    <property type="component" value="Unassembled WGS sequence"/>
</dbReference>
<evidence type="ECO:0000313" key="2">
    <source>
        <dbReference type="Proteomes" id="UP000605099"/>
    </source>
</evidence>
<sequence length="223" mass="24652">MLAACRSKNGGAEQTVLAEDYDAFFLWAGVKPPAWLKRARTVYALAGEVRHQPGSRFVGLRAVPRVSGTRLWLTVRVERLDWDEGLYRAVLREVDRWAAAGNALAGLQIDFDAATRGLDGYAEFLADLRGRLPSQWKLSITGLMDWSAGGDPQALARLAGIVDEIVVQTYQGRHTIPGYETYLASLQRLGMPYRIALVEGGAWRAPEGLESDPNFKGYVVFLL</sequence>
<protein>
    <recommendedName>
        <fullName evidence="3">DUF3142 domain-containing protein</fullName>
    </recommendedName>
</protein>
<dbReference type="InterPro" id="IPR021488">
    <property type="entry name" value="DUF3142"/>
</dbReference>
<gene>
    <name evidence="1" type="ORF">GCM10011349_24720</name>
</gene>
<dbReference type="EMBL" id="BMLK01000010">
    <property type="protein sequence ID" value="GGN51815.1"/>
    <property type="molecule type" value="Genomic_DNA"/>
</dbReference>